<organism evidence="1 2">
    <name type="scientific">Parabacteroides segnis</name>
    <dbReference type="NCBI Taxonomy" id="2763058"/>
    <lineage>
        <taxon>Bacteria</taxon>
        <taxon>Pseudomonadati</taxon>
        <taxon>Bacteroidota</taxon>
        <taxon>Bacteroidia</taxon>
        <taxon>Bacteroidales</taxon>
        <taxon>Tannerellaceae</taxon>
        <taxon>Parabacteroides</taxon>
    </lineage>
</organism>
<evidence type="ECO:0000313" key="2">
    <source>
        <dbReference type="Proteomes" id="UP000644010"/>
    </source>
</evidence>
<protein>
    <submittedName>
        <fullName evidence="1">Uncharacterized protein</fullName>
    </submittedName>
</protein>
<gene>
    <name evidence="1" type="ORF">H8S77_12105</name>
</gene>
<dbReference type="Proteomes" id="UP000644010">
    <property type="component" value="Unassembled WGS sequence"/>
</dbReference>
<proteinExistence type="predicted"/>
<dbReference type="RefSeq" id="WP_186959584.1">
    <property type="nucleotide sequence ID" value="NZ_JACOOI010000011.1"/>
</dbReference>
<keyword evidence="2" id="KW-1185">Reference proteome</keyword>
<dbReference type="EMBL" id="JACOOI010000011">
    <property type="protein sequence ID" value="MBC5643629.1"/>
    <property type="molecule type" value="Genomic_DNA"/>
</dbReference>
<reference evidence="1 2" key="1">
    <citation type="submission" date="2020-08" db="EMBL/GenBank/DDBJ databases">
        <title>Genome public.</title>
        <authorList>
            <person name="Liu C."/>
            <person name="Sun Q."/>
        </authorList>
    </citation>
    <scope>NUCLEOTIDE SEQUENCE [LARGE SCALE GENOMIC DNA]</scope>
    <source>
        <strain evidence="1 2">BX2</strain>
    </source>
</reference>
<comment type="caution">
    <text evidence="1">The sequence shown here is derived from an EMBL/GenBank/DDBJ whole genome shotgun (WGS) entry which is preliminary data.</text>
</comment>
<accession>A0ABR7E3F0</accession>
<name>A0ABR7E3F0_9BACT</name>
<evidence type="ECO:0000313" key="1">
    <source>
        <dbReference type="EMBL" id="MBC5643629.1"/>
    </source>
</evidence>
<sequence length="116" mass="13781">MDALCGEIKRLRWMREESGCLSRSNKRKLKVCKLRLQELLGAVVIYPEDRLHIPAKEHMLLAFYMGEMNNRLKEHFGENYDGKLLALLFDIFEFEVSRGTILRYYYMSEDEKENGK</sequence>